<evidence type="ECO:0000313" key="2">
    <source>
        <dbReference type="EMBL" id="MFH5256254.1"/>
    </source>
</evidence>
<gene>
    <name evidence="2" type="ORF">ACGTRS_34020</name>
</gene>
<dbReference type="InterPro" id="IPR006726">
    <property type="entry name" value="PHBA_efflux_AaeB/fusaric-R"/>
</dbReference>
<evidence type="ECO:0000313" key="3">
    <source>
        <dbReference type="Proteomes" id="UP001609186"/>
    </source>
</evidence>
<keyword evidence="3" id="KW-1185">Reference proteome</keyword>
<dbReference type="Proteomes" id="UP001609186">
    <property type="component" value="Unassembled WGS sequence"/>
</dbReference>
<keyword evidence="1" id="KW-0472">Membrane</keyword>
<protein>
    <submittedName>
        <fullName evidence="2">FUSC family protein</fullName>
    </submittedName>
</protein>
<name>A0ABW7LDX6_9BURK</name>
<feature type="transmembrane region" description="Helical" evidence="1">
    <location>
        <begin position="20"/>
        <end position="41"/>
    </location>
</feature>
<evidence type="ECO:0000256" key="1">
    <source>
        <dbReference type="SAM" id="Phobius"/>
    </source>
</evidence>
<reference evidence="2 3" key="1">
    <citation type="submission" date="2024-10" db="EMBL/GenBank/DDBJ databases">
        <title>Burkholderia semiarida in Mexico.</title>
        <authorList>
            <person name="Estrada P."/>
        </authorList>
    </citation>
    <scope>NUCLEOTIDE SEQUENCE [LARGE SCALE GENOMIC DNA]</scope>
    <source>
        <strain evidence="2 3">CLM7-1</strain>
    </source>
</reference>
<keyword evidence="1" id="KW-0812">Transmembrane</keyword>
<feature type="non-terminal residue" evidence="2">
    <location>
        <position position="1"/>
    </location>
</feature>
<proteinExistence type="predicted"/>
<feature type="non-terminal residue" evidence="2">
    <location>
        <position position="113"/>
    </location>
</feature>
<sequence>IGLATYGAMQRPALTFEHVVGRGSTVVIGVLCLSLVSMLFATRDVRARLEALVARLAAAAARAIARQRGGIAAAPGDDQRLALLAGVYGIDDLLALGKAESEDLAQRARAVRH</sequence>
<dbReference type="Pfam" id="PF04632">
    <property type="entry name" value="FUSC"/>
    <property type="match status" value="1"/>
</dbReference>
<keyword evidence="1" id="KW-1133">Transmembrane helix</keyword>
<dbReference type="EMBL" id="JBIMPM010000243">
    <property type="protein sequence ID" value="MFH5256254.1"/>
    <property type="molecule type" value="Genomic_DNA"/>
</dbReference>
<comment type="caution">
    <text evidence="2">The sequence shown here is derived from an EMBL/GenBank/DDBJ whole genome shotgun (WGS) entry which is preliminary data.</text>
</comment>
<dbReference type="RefSeq" id="WP_395132249.1">
    <property type="nucleotide sequence ID" value="NZ_JBIMPM010000243.1"/>
</dbReference>
<organism evidence="2 3">
    <name type="scientific">Burkholderia semiarida</name>
    <dbReference type="NCBI Taxonomy" id="2843303"/>
    <lineage>
        <taxon>Bacteria</taxon>
        <taxon>Pseudomonadati</taxon>
        <taxon>Pseudomonadota</taxon>
        <taxon>Betaproteobacteria</taxon>
        <taxon>Burkholderiales</taxon>
        <taxon>Burkholderiaceae</taxon>
        <taxon>Burkholderia</taxon>
        <taxon>Burkholderia cepacia complex</taxon>
    </lineage>
</organism>
<accession>A0ABW7LDX6</accession>